<evidence type="ECO:0000313" key="1">
    <source>
        <dbReference type="Ensembl" id="ENSLBEP00000015016.1"/>
    </source>
</evidence>
<dbReference type="Pfam" id="PF04724">
    <property type="entry name" value="Glyco_transf_17"/>
    <property type="match status" value="1"/>
</dbReference>
<dbReference type="GO" id="GO:0003830">
    <property type="term" value="F:beta-1,4-mannosylglycoprotein 4-beta-N-acetylglucosaminyltransferase activity"/>
    <property type="evidence" value="ECO:0007669"/>
    <property type="project" value="InterPro"/>
</dbReference>
<protein>
    <submittedName>
        <fullName evidence="1">Beta-1,4-mannosyl-glycoprotein 4-beta-N-acetylglucosaminyltransferase b</fullName>
    </submittedName>
</protein>
<dbReference type="GeneTree" id="ENSGT00390000008221"/>
<reference evidence="1" key="1">
    <citation type="submission" date="2025-08" db="UniProtKB">
        <authorList>
            <consortium name="Ensembl"/>
        </authorList>
    </citation>
    <scope>IDENTIFICATION</scope>
</reference>
<dbReference type="PANTHER" id="PTHR12224">
    <property type="entry name" value="BETA-1,4-MANNOSYL-GLYCOPROTEIN BETA-1,4-N-ACETYLGLUCOSAMINYL-TRANSFERASE"/>
    <property type="match status" value="1"/>
</dbReference>
<dbReference type="GO" id="GO:0016020">
    <property type="term" value="C:membrane"/>
    <property type="evidence" value="ECO:0007669"/>
    <property type="project" value="InterPro"/>
</dbReference>
<dbReference type="AlphaFoldDB" id="A0A3Q3F5B8"/>
<accession>A0A3Q3F5B8</accession>
<keyword evidence="2" id="KW-1185">Reference proteome</keyword>
<sequence>MKMRRHRVFLLCTVGLCVISFLHYYKALHYVSLLRELSAPYPNIKSFIMVTGFFWREKGVSTTPLKPLEALGDLHTRTYHLKDDKTSYFVRTKAGALCFRQGTEVATPKEYSGKRKPLEVQQGNGKRLVKCVCRPGWHGPYCGVPTMVYHSNLPTKERLTPRETPRRVINAINVNHEFDLLHVRFHELAQAVDLFLVCESNFTAYGEKRPLSFLRLLLNGTYDYIRHKILYVFLDHFPEGGRQDGWIADDYLRTFLTHNGMSRVVGVRTDDVFVINDADEIPAHEGLIFLKLFDGWTEPFAIHMRKSLYGFFWKQFGSLEVVSGCTVGMLREVYDGDGIKLRRREYYTMPGFRKYENDTGHILVQWSVGSPFHFAGWHCSWCFSPEGIYFKLVSAQNGDFPRWGDYEDKRDLNYIRDLIRTGGWFDGSLQEYPPVDPKEHMYAPKYMLEHYDRYRYLLENPYNKASRLSEG</sequence>
<dbReference type="InterPro" id="IPR006813">
    <property type="entry name" value="Glyco_trans_17"/>
</dbReference>
<dbReference type="GO" id="GO:0006044">
    <property type="term" value="P:N-acetylglucosamine metabolic process"/>
    <property type="evidence" value="ECO:0007669"/>
    <property type="project" value="TreeGrafter"/>
</dbReference>
<dbReference type="PANTHER" id="PTHR12224:SF0">
    <property type="entry name" value="BETA-1,4-MANNOSYL-GLYCOPROTEIN 4-BETA-N-ACETYLGLUCOSAMINYLTRANSFERASE"/>
    <property type="match status" value="1"/>
</dbReference>
<organism evidence="1 2">
    <name type="scientific">Labrus bergylta</name>
    <name type="common">ballan wrasse</name>
    <dbReference type="NCBI Taxonomy" id="56723"/>
    <lineage>
        <taxon>Eukaryota</taxon>
        <taxon>Metazoa</taxon>
        <taxon>Chordata</taxon>
        <taxon>Craniata</taxon>
        <taxon>Vertebrata</taxon>
        <taxon>Euteleostomi</taxon>
        <taxon>Actinopterygii</taxon>
        <taxon>Neopterygii</taxon>
        <taxon>Teleostei</taxon>
        <taxon>Neoteleostei</taxon>
        <taxon>Acanthomorphata</taxon>
        <taxon>Eupercaria</taxon>
        <taxon>Labriformes</taxon>
        <taxon>Labridae</taxon>
        <taxon>Labrus</taxon>
    </lineage>
</organism>
<name>A0A3Q3F5B8_9LABR</name>
<proteinExistence type="predicted"/>
<dbReference type="Ensembl" id="ENSLBET00000015925.1">
    <property type="protein sequence ID" value="ENSLBEP00000015016.1"/>
    <property type="gene ID" value="ENSLBEG00000011687.1"/>
</dbReference>
<dbReference type="Proteomes" id="UP000261660">
    <property type="component" value="Unplaced"/>
</dbReference>
<reference evidence="1" key="2">
    <citation type="submission" date="2025-09" db="UniProtKB">
        <authorList>
            <consortium name="Ensembl"/>
        </authorList>
    </citation>
    <scope>IDENTIFICATION</scope>
</reference>
<evidence type="ECO:0000313" key="2">
    <source>
        <dbReference type="Proteomes" id="UP000261660"/>
    </source>
</evidence>